<keyword evidence="2" id="KW-1185">Reference proteome</keyword>
<dbReference type="OrthoDB" id="196858at2759"/>
<organism evidence="1 2">
    <name type="scientific">Austropuccinia psidii MF-1</name>
    <dbReference type="NCBI Taxonomy" id="1389203"/>
    <lineage>
        <taxon>Eukaryota</taxon>
        <taxon>Fungi</taxon>
        <taxon>Dikarya</taxon>
        <taxon>Basidiomycota</taxon>
        <taxon>Pucciniomycotina</taxon>
        <taxon>Pucciniomycetes</taxon>
        <taxon>Pucciniales</taxon>
        <taxon>Sphaerophragmiaceae</taxon>
        <taxon>Austropuccinia</taxon>
    </lineage>
</organism>
<proteinExistence type="predicted"/>
<dbReference type="AlphaFoldDB" id="A0A9Q3HNH2"/>
<dbReference type="SUPFAM" id="SSF55961">
    <property type="entry name" value="Bet v1-like"/>
    <property type="match status" value="1"/>
</dbReference>
<gene>
    <name evidence="1" type="ORF">O181_049079</name>
</gene>
<dbReference type="Proteomes" id="UP000765509">
    <property type="component" value="Unassembled WGS sequence"/>
</dbReference>
<dbReference type="InterPro" id="IPR023393">
    <property type="entry name" value="START-like_dom_sf"/>
</dbReference>
<comment type="caution">
    <text evidence="1">The sequence shown here is derived from an EMBL/GenBank/DDBJ whole genome shotgun (WGS) entry which is preliminary data.</text>
</comment>
<accession>A0A9Q3HNH2</accession>
<protein>
    <submittedName>
        <fullName evidence="1">Uncharacterized protein</fullName>
    </submittedName>
</protein>
<sequence length="124" mass="13568">MIQIPSSSINCGSNHTIHFVAAASFPKSDTLSFNYHTLNPQGLVEARMLLEGWIMETLDSYSSSSHEIPLTRCTYFNSIDYGGSIPVAFNSLLDSSFPQVIKAMAQLTKSPGPLPKLCRPIFGL</sequence>
<name>A0A9Q3HNH2_9BASI</name>
<dbReference type="EMBL" id="AVOT02020905">
    <property type="protein sequence ID" value="MBW0509364.1"/>
    <property type="molecule type" value="Genomic_DNA"/>
</dbReference>
<reference evidence="1" key="1">
    <citation type="submission" date="2021-03" db="EMBL/GenBank/DDBJ databases">
        <title>Draft genome sequence of rust myrtle Austropuccinia psidii MF-1, a brazilian biotype.</title>
        <authorList>
            <person name="Quecine M.C."/>
            <person name="Pachon D.M.R."/>
            <person name="Bonatelli M.L."/>
            <person name="Correr F.H."/>
            <person name="Franceschini L.M."/>
            <person name="Leite T.F."/>
            <person name="Margarido G.R.A."/>
            <person name="Almeida C.A."/>
            <person name="Ferrarezi J.A."/>
            <person name="Labate C.A."/>
        </authorList>
    </citation>
    <scope>NUCLEOTIDE SEQUENCE</scope>
    <source>
        <strain evidence="1">MF-1</strain>
    </source>
</reference>
<evidence type="ECO:0000313" key="2">
    <source>
        <dbReference type="Proteomes" id="UP000765509"/>
    </source>
</evidence>
<dbReference type="Gene3D" id="3.30.530.20">
    <property type="match status" value="1"/>
</dbReference>
<evidence type="ECO:0000313" key="1">
    <source>
        <dbReference type="EMBL" id="MBW0509364.1"/>
    </source>
</evidence>